<feature type="transmembrane region" description="Helical" evidence="1">
    <location>
        <begin position="34"/>
        <end position="52"/>
    </location>
</feature>
<evidence type="ECO:0000313" key="2">
    <source>
        <dbReference type="EMBL" id="QHT18607.1"/>
    </source>
</evidence>
<reference evidence="2" key="1">
    <citation type="journal article" date="2020" name="Nature">
        <title>Giant virus diversity and host interactions through global metagenomics.</title>
        <authorList>
            <person name="Schulz F."/>
            <person name="Roux S."/>
            <person name="Paez-Espino D."/>
            <person name="Jungbluth S."/>
            <person name="Walsh D.A."/>
            <person name="Denef V.J."/>
            <person name="McMahon K.D."/>
            <person name="Konstantinidis K.T."/>
            <person name="Eloe-Fadrosh E.A."/>
            <person name="Kyrpides N.C."/>
            <person name="Woyke T."/>
        </authorList>
    </citation>
    <scope>NUCLEOTIDE SEQUENCE</scope>
    <source>
        <strain evidence="2">GVMAG-M-3300023174-47</strain>
    </source>
</reference>
<keyword evidence="1" id="KW-0812">Transmembrane</keyword>
<accession>A0A6C0DPQ6</accession>
<dbReference type="AlphaFoldDB" id="A0A6C0DPQ6"/>
<name>A0A6C0DPQ6_9ZZZZ</name>
<proteinExistence type="predicted"/>
<sequence>MDWFGVFLLVVGGWILVSTISGIVANHNRSATSWFWQIIWLLGGGYALYAGYQKVMAPPPTLLGSVTGAVTGGRRR</sequence>
<keyword evidence="1" id="KW-1133">Transmembrane helix</keyword>
<organism evidence="2">
    <name type="scientific">viral metagenome</name>
    <dbReference type="NCBI Taxonomy" id="1070528"/>
    <lineage>
        <taxon>unclassified sequences</taxon>
        <taxon>metagenomes</taxon>
        <taxon>organismal metagenomes</taxon>
    </lineage>
</organism>
<evidence type="ECO:0000256" key="1">
    <source>
        <dbReference type="SAM" id="Phobius"/>
    </source>
</evidence>
<dbReference type="EMBL" id="MN739658">
    <property type="protein sequence ID" value="QHT18607.1"/>
    <property type="molecule type" value="Genomic_DNA"/>
</dbReference>
<feature type="transmembrane region" description="Helical" evidence="1">
    <location>
        <begin position="6"/>
        <end position="25"/>
    </location>
</feature>
<protein>
    <submittedName>
        <fullName evidence="2">Uncharacterized protein</fullName>
    </submittedName>
</protein>
<keyword evidence="1" id="KW-0472">Membrane</keyword>